<dbReference type="Proteomes" id="UP000655868">
    <property type="component" value="Unassembled WGS sequence"/>
</dbReference>
<feature type="region of interest" description="Disordered" evidence="1">
    <location>
        <begin position="213"/>
        <end position="233"/>
    </location>
</feature>
<reference evidence="2" key="1">
    <citation type="submission" date="2020-12" db="EMBL/GenBank/DDBJ databases">
        <title>Antrihabitans popcorni sp. nov. and Antrihabitans auranticaus sp. nov., isolated from a larva cave.</title>
        <authorList>
            <person name="Lee S.D."/>
            <person name="Kim I.S."/>
        </authorList>
    </citation>
    <scope>NUCLEOTIDE SEQUENCE</scope>
    <source>
        <strain evidence="2">YC3-6</strain>
    </source>
</reference>
<organism evidence="2 3">
    <name type="scientific">Antrihabitans stalagmiti</name>
    <dbReference type="NCBI Taxonomy" id="2799499"/>
    <lineage>
        <taxon>Bacteria</taxon>
        <taxon>Bacillati</taxon>
        <taxon>Actinomycetota</taxon>
        <taxon>Actinomycetes</taxon>
        <taxon>Mycobacteriales</taxon>
        <taxon>Nocardiaceae</taxon>
        <taxon>Antrihabitans</taxon>
    </lineage>
</organism>
<protein>
    <submittedName>
        <fullName evidence="2">DUF4393 domain-containing protein</fullName>
    </submittedName>
</protein>
<evidence type="ECO:0000256" key="1">
    <source>
        <dbReference type="SAM" id="MobiDB-lite"/>
    </source>
</evidence>
<comment type="caution">
    <text evidence="2">The sequence shown here is derived from an EMBL/GenBank/DDBJ whole genome shotgun (WGS) entry which is preliminary data.</text>
</comment>
<dbReference type="AlphaFoldDB" id="A0A934NLC5"/>
<dbReference type="InterPro" id="IPR025506">
    <property type="entry name" value="Abi_alpha"/>
</dbReference>
<accession>A0A934NLC5</accession>
<gene>
    <name evidence="2" type="ORF">JGU71_00400</name>
</gene>
<dbReference type="EMBL" id="JAEMNV010000001">
    <property type="protein sequence ID" value="MBJ8337331.1"/>
    <property type="molecule type" value="Genomic_DNA"/>
</dbReference>
<dbReference type="RefSeq" id="WP_199700936.1">
    <property type="nucleotide sequence ID" value="NZ_JAEMNV010000001.1"/>
</dbReference>
<evidence type="ECO:0000313" key="3">
    <source>
        <dbReference type="Proteomes" id="UP000655868"/>
    </source>
</evidence>
<keyword evidence="3" id="KW-1185">Reference proteome</keyword>
<dbReference type="Gene3D" id="3.30.110.190">
    <property type="match status" value="1"/>
</dbReference>
<sequence>MSEPSGQQGSTDVRVLLSKLLDAVSIGPRDAVKAAVALTRDLETADDLRKRGNKLIRDSHNPESQPRRLHPAFSRIMDDLTPDEARILRFLAVAGPQPVVDVRTKTLFQLGSEQLAEGVSMIAEMASCRWPDRDYHYFANLHRLGLLRFSKEPVADVRRYAFIEVQPRALDAMARAKKSITIYRSICLSVFGAQFCETCFDTTGYHAGGWDSDERGDKIIGPGPPDPSTKHHH</sequence>
<name>A0A934NLC5_9NOCA</name>
<proteinExistence type="predicted"/>
<evidence type="ECO:0000313" key="2">
    <source>
        <dbReference type="EMBL" id="MBJ8337331.1"/>
    </source>
</evidence>
<dbReference type="Pfam" id="PF14337">
    <property type="entry name" value="Abi_alpha"/>
    <property type="match status" value="1"/>
</dbReference>